<keyword evidence="10" id="KW-1133">Transmembrane helix</keyword>
<evidence type="ECO:0000256" key="4">
    <source>
        <dbReference type="ARBA" id="ARBA00022553"/>
    </source>
</evidence>
<evidence type="ECO:0000256" key="2">
    <source>
        <dbReference type="ARBA" id="ARBA00004651"/>
    </source>
</evidence>
<dbReference type="GO" id="GO:0005524">
    <property type="term" value="F:ATP binding"/>
    <property type="evidence" value="ECO:0007669"/>
    <property type="project" value="UniProtKB-KW"/>
</dbReference>
<dbReference type="SMART" id="SM00387">
    <property type="entry name" value="HATPase_c"/>
    <property type="match status" value="1"/>
</dbReference>
<dbReference type="FunFam" id="3.30.565.10:FF:000006">
    <property type="entry name" value="Sensor histidine kinase WalK"/>
    <property type="match status" value="1"/>
</dbReference>
<evidence type="ECO:0000256" key="3">
    <source>
        <dbReference type="ARBA" id="ARBA00012438"/>
    </source>
</evidence>
<dbReference type="FunFam" id="1.10.287.130:FF:000036">
    <property type="entry name" value="Two-component sensor histidine kinase"/>
    <property type="match status" value="1"/>
</dbReference>
<dbReference type="SUPFAM" id="SSF47384">
    <property type="entry name" value="Homodimeric domain of signal transducing histidine kinase"/>
    <property type="match status" value="1"/>
</dbReference>
<dbReference type="Gene3D" id="1.10.287.130">
    <property type="match status" value="1"/>
</dbReference>
<evidence type="ECO:0000256" key="7">
    <source>
        <dbReference type="ARBA" id="ARBA00022777"/>
    </source>
</evidence>
<proteinExistence type="predicted"/>
<dbReference type="AlphaFoldDB" id="A0A1C4A291"/>
<keyword evidence="10" id="KW-0812">Transmembrane</keyword>
<dbReference type="InterPro" id="IPR036097">
    <property type="entry name" value="HisK_dim/P_sf"/>
</dbReference>
<feature type="domain" description="Histidine kinase" evidence="11">
    <location>
        <begin position="198"/>
        <end position="414"/>
    </location>
</feature>
<dbReference type="InterPro" id="IPR005467">
    <property type="entry name" value="His_kinase_dom"/>
</dbReference>
<keyword evidence="8" id="KW-0067">ATP-binding</keyword>
<dbReference type="RefSeq" id="WP_087983441.1">
    <property type="nucleotide sequence ID" value="NZ_FMBI01000021.1"/>
</dbReference>
<dbReference type="InterPro" id="IPR003594">
    <property type="entry name" value="HATPase_dom"/>
</dbReference>
<dbReference type="GO" id="GO:0004721">
    <property type="term" value="F:phosphoprotein phosphatase activity"/>
    <property type="evidence" value="ECO:0007669"/>
    <property type="project" value="TreeGrafter"/>
</dbReference>
<keyword evidence="4" id="KW-0597">Phosphoprotein</keyword>
<dbReference type="Pfam" id="PF02518">
    <property type="entry name" value="HATPase_c"/>
    <property type="match status" value="1"/>
</dbReference>
<evidence type="ECO:0000259" key="11">
    <source>
        <dbReference type="PROSITE" id="PS50109"/>
    </source>
</evidence>
<dbReference type="Proteomes" id="UP000195991">
    <property type="component" value="Unassembled WGS sequence"/>
</dbReference>
<dbReference type="InterPro" id="IPR050351">
    <property type="entry name" value="BphY/WalK/GraS-like"/>
</dbReference>
<keyword evidence="5" id="KW-0808">Transferase</keyword>
<comment type="catalytic activity">
    <reaction evidence="1">
        <text>ATP + protein L-histidine = ADP + protein N-phospho-L-histidine.</text>
        <dbReference type="EC" id="2.7.13.3"/>
    </reaction>
</comment>
<name>A0A1C4A291_BACTU</name>
<dbReference type="PRINTS" id="PR00344">
    <property type="entry name" value="BCTRLSENSOR"/>
</dbReference>
<evidence type="ECO:0000313" key="13">
    <source>
        <dbReference type="Proteomes" id="UP000195991"/>
    </source>
</evidence>
<dbReference type="GO" id="GO:0005886">
    <property type="term" value="C:plasma membrane"/>
    <property type="evidence" value="ECO:0007669"/>
    <property type="project" value="UniProtKB-SubCell"/>
</dbReference>
<dbReference type="EC" id="2.7.13.3" evidence="3"/>
<evidence type="ECO:0000313" key="12">
    <source>
        <dbReference type="EMBL" id="SCB88560.1"/>
    </source>
</evidence>
<keyword evidence="10" id="KW-0472">Membrane</keyword>
<accession>A0A1C4A291</accession>
<dbReference type="InterPro" id="IPR003661">
    <property type="entry name" value="HisK_dim/P_dom"/>
</dbReference>
<evidence type="ECO:0000256" key="10">
    <source>
        <dbReference type="SAM" id="Phobius"/>
    </source>
</evidence>
<keyword evidence="9" id="KW-0902">Two-component regulatory system</keyword>
<protein>
    <recommendedName>
        <fullName evidence="3">histidine kinase</fullName>
        <ecNumber evidence="3">2.7.13.3</ecNumber>
    </recommendedName>
</protein>
<feature type="transmembrane region" description="Helical" evidence="10">
    <location>
        <begin position="12"/>
        <end position="36"/>
    </location>
</feature>
<feature type="transmembrane region" description="Helical" evidence="10">
    <location>
        <begin position="155"/>
        <end position="178"/>
    </location>
</feature>
<dbReference type="EMBL" id="FMBI01000021">
    <property type="protein sequence ID" value="SCB88560.1"/>
    <property type="molecule type" value="Genomic_DNA"/>
</dbReference>
<dbReference type="SMART" id="SM00388">
    <property type="entry name" value="HisKA"/>
    <property type="match status" value="1"/>
</dbReference>
<gene>
    <name evidence="12" type="ORF">BTT61001_00531</name>
</gene>
<dbReference type="InterPro" id="IPR004358">
    <property type="entry name" value="Sig_transdc_His_kin-like_C"/>
</dbReference>
<sequence length="416" mass="47369">MKKGSMFQKTRIRLTILNSLVFIILIGVLGSIIYSYTYNRIYNEVDKSIGKSVQHRKNSDDKKLLKKIRGYPPIGDPRITELTWLGNTVEIGIENGKRRFIFEDNLEKFSPKKLGTLQDIEVQGQYFRTFAFQQDTKIVQIVRDITAEKEMLNTLFLILVIGCSVGSLCAIGIGFFLAGRALIPIQNSWEKQQQFVSDASHELRTPLAVIQSKTDVLFQSPSATIEEKAMDISTISKECRRLSKLVTNLLLLARSDSNQIEMNKKTFEMDKLLEEIVDPYKEIASYQEKEMILKVEHDISFMGDRERIHQMMVILLDNAMKYTNGGGHIQIDCTQTSSSIRIRVKDDGIGVKDEDIPKLFDRFYQGDKARSASEGAGLGLSIANWIVEKHYGKISVESKWGEGTCFEVNFPKNQRI</sequence>
<evidence type="ECO:0000256" key="1">
    <source>
        <dbReference type="ARBA" id="ARBA00000085"/>
    </source>
</evidence>
<dbReference type="SUPFAM" id="SSF55874">
    <property type="entry name" value="ATPase domain of HSP90 chaperone/DNA topoisomerase II/histidine kinase"/>
    <property type="match status" value="1"/>
</dbReference>
<evidence type="ECO:0000256" key="8">
    <source>
        <dbReference type="ARBA" id="ARBA00022840"/>
    </source>
</evidence>
<dbReference type="PROSITE" id="PS50109">
    <property type="entry name" value="HIS_KIN"/>
    <property type="match status" value="1"/>
</dbReference>
<dbReference type="InterPro" id="IPR036890">
    <property type="entry name" value="HATPase_C_sf"/>
</dbReference>
<organism evidence="12 13">
    <name type="scientific">Bacillus thuringiensis</name>
    <dbReference type="NCBI Taxonomy" id="1428"/>
    <lineage>
        <taxon>Bacteria</taxon>
        <taxon>Bacillati</taxon>
        <taxon>Bacillota</taxon>
        <taxon>Bacilli</taxon>
        <taxon>Bacillales</taxon>
        <taxon>Bacillaceae</taxon>
        <taxon>Bacillus</taxon>
        <taxon>Bacillus cereus group</taxon>
    </lineage>
</organism>
<dbReference type="GO" id="GO:0000155">
    <property type="term" value="F:phosphorelay sensor kinase activity"/>
    <property type="evidence" value="ECO:0007669"/>
    <property type="project" value="InterPro"/>
</dbReference>
<dbReference type="Pfam" id="PF00512">
    <property type="entry name" value="HisKA"/>
    <property type="match status" value="1"/>
</dbReference>
<dbReference type="Gene3D" id="3.30.565.10">
    <property type="entry name" value="Histidine kinase-like ATPase, C-terminal domain"/>
    <property type="match status" value="1"/>
</dbReference>
<evidence type="ECO:0000256" key="6">
    <source>
        <dbReference type="ARBA" id="ARBA00022741"/>
    </source>
</evidence>
<keyword evidence="7" id="KW-0418">Kinase</keyword>
<comment type="subcellular location">
    <subcellularLocation>
        <location evidence="2">Cell membrane</location>
        <topology evidence="2">Multi-pass membrane protein</topology>
    </subcellularLocation>
</comment>
<dbReference type="GO" id="GO:0016036">
    <property type="term" value="P:cellular response to phosphate starvation"/>
    <property type="evidence" value="ECO:0007669"/>
    <property type="project" value="TreeGrafter"/>
</dbReference>
<dbReference type="PANTHER" id="PTHR45453:SF1">
    <property type="entry name" value="PHOSPHATE REGULON SENSOR PROTEIN PHOR"/>
    <property type="match status" value="1"/>
</dbReference>
<dbReference type="CDD" id="cd00082">
    <property type="entry name" value="HisKA"/>
    <property type="match status" value="1"/>
</dbReference>
<keyword evidence="6" id="KW-0547">Nucleotide-binding</keyword>
<evidence type="ECO:0000256" key="9">
    <source>
        <dbReference type="ARBA" id="ARBA00023012"/>
    </source>
</evidence>
<dbReference type="PANTHER" id="PTHR45453">
    <property type="entry name" value="PHOSPHATE REGULON SENSOR PROTEIN PHOR"/>
    <property type="match status" value="1"/>
</dbReference>
<reference evidence="12 13" key="1">
    <citation type="submission" date="2016-08" db="EMBL/GenBank/DDBJ databases">
        <authorList>
            <person name="Seilhamer J.J."/>
        </authorList>
    </citation>
    <scope>NUCLEOTIDE SEQUENCE [LARGE SCALE GENOMIC DNA]</scope>
    <source>
        <strain evidence="12 13">IEBC_T61001</strain>
    </source>
</reference>
<dbReference type="CDD" id="cd00075">
    <property type="entry name" value="HATPase"/>
    <property type="match status" value="1"/>
</dbReference>
<evidence type="ECO:0000256" key="5">
    <source>
        <dbReference type="ARBA" id="ARBA00022679"/>
    </source>
</evidence>